<organism evidence="2 3">
    <name type="scientific">Pyricularia oryzae (strain 70-15 / ATCC MYA-4617 / FGSC 8958)</name>
    <name type="common">Rice blast fungus</name>
    <name type="synonym">Magnaporthe oryzae</name>
    <dbReference type="NCBI Taxonomy" id="242507"/>
    <lineage>
        <taxon>Eukaryota</taxon>
        <taxon>Fungi</taxon>
        <taxon>Dikarya</taxon>
        <taxon>Ascomycota</taxon>
        <taxon>Pezizomycotina</taxon>
        <taxon>Sordariomycetes</taxon>
        <taxon>Sordariomycetidae</taxon>
        <taxon>Magnaporthales</taxon>
        <taxon>Pyriculariaceae</taxon>
        <taxon>Pyricularia</taxon>
    </lineage>
</organism>
<dbReference type="VEuPathDB" id="FungiDB:MGG_17338"/>
<proteinExistence type="predicted"/>
<evidence type="ECO:0000313" key="3">
    <source>
        <dbReference type="Proteomes" id="UP000009058"/>
    </source>
</evidence>
<feature type="compositionally biased region" description="Basic and acidic residues" evidence="1">
    <location>
        <begin position="116"/>
        <end position="128"/>
    </location>
</feature>
<accession>G4NDE3</accession>
<evidence type="ECO:0000313" key="2">
    <source>
        <dbReference type="EMBL" id="EHA48432.1"/>
    </source>
</evidence>
<dbReference type="Proteomes" id="UP000009058">
    <property type="component" value="Chromosome 5"/>
</dbReference>
<reference key="2">
    <citation type="submission" date="2011-05" db="EMBL/GenBank/DDBJ databases">
        <title>The Genome Sequence of Magnaporthe oryzae 70-15.</title>
        <authorList>
            <consortium name="The Broad Institute Genome Sequencing Platform"/>
            <person name="Ma L.-J."/>
            <person name="Dead R."/>
            <person name="Young S.K."/>
            <person name="Zeng Q."/>
            <person name="Gargeya S."/>
            <person name="Fitzgerald M."/>
            <person name="Haas B."/>
            <person name="Abouelleil A."/>
            <person name="Alvarado L."/>
            <person name="Arachchi H.M."/>
            <person name="Berlin A."/>
            <person name="Brown A."/>
            <person name="Chapman S.B."/>
            <person name="Chen Z."/>
            <person name="Dunbar C."/>
            <person name="Freedman E."/>
            <person name="Gearin G."/>
            <person name="Gellesch M."/>
            <person name="Goldberg J."/>
            <person name="Griggs A."/>
            <person name="Gujja S."/>
            <person name="Heiman D."/>
            <person name="Howarth C."/>
            <person name="Larson L."/>
            <person name="Lui A."/>
            <person name="MacDonald P.J.P."/>
            <person name="Mehta T."/>
            <person name="Montmayeur A."/>
            <person name="Murphy C."/>
            <person name="Neiman D."/>
            <person name="Pearson M."/>
            <person name="Priest M."/>
            <person name="Roberts A."/>
            <person name="Saif S."/>
            <person name="Shea T."/>
            <person name="Shenoy N."/>
            <person name="Sisk P."/>
            <person name="Stolte C."/>
            <person name="Sykes S."/>
            <person name="Yandava C."/>
            <person name="Wortman J."/>
            <person name="Nusbaum C."/>
            <person name="Birren B."/>
        </authorList>
    </citation>
    <scope>NUCLEOTIDE SEQUENCE</scope>
    <source>
        <strain>70-15</strain>
    </source>
</reference>
<dbReference type="KEGG" id="mgr:MGG_17338"/>
<feature type="compositionally biased region" description="Basic and acidic residues" evidence="1">
    <location>
        <begin position="148"/>
        <end position="159"/>
    </location>
</feature>
<dbReference type="HOGENOM" id="CLU_1447963_0_0_1"/>
<dbReference type="RefSeq" id="XP_003718016.1">
    <property type="nucleotide sequence ID" value="XM_003717968.1"/>
</dbReference>
<dbReference type="AlphaFoldDB" id="G4NDE3"/>
<reference evidence="2 3" key="1">
    <citation type="journal article" date="2005" name="Nature">
        <title>The genome sequence of the rice blast fungus Magnaporthe grisea.</title>
        <authorList>
            <person name="Dean R.A."/>
            <person name="Talbot N.J."/>
            <person name="Ebbole D.J."/>
            <person name="Farman M.L."/>
            <person name="Mitchell T.K."/>
            <person name="Orbach M.J."/>
            <person name="Thon M."/>
            <person name="Kulkarni R."/>
            <person name="Xu J.R."/>
            <person name="Pan H."/>
            <person name="Read N.D."/>
            <person name="Lee Y.H."/>
            <person name="Carbone I."/>
            <person name="Brown D."/>
            <person name="Oh Y.Y."/>
            <person name="Donofrio N."/>
            <person name="Jeong J.S."/>
            <person name="Soanes D.M."/>
            <person name="Djonovic S."/>
            <person name="Kolomiets E."/>
            <person name="Rehmeyer C."/>
            <person name="Li W."/>
            <person name="Harding M."/>
            <person name="Kim S."/>
            <person name="Lebrun M.H."/>
            <person name="Bohnert H."/>
            <person name="Coughlan S."/>
            <person name="Butler J."/>
            <person name="Calvo S."/>
            <person name="Ma L.J."/>
            <person name="Nicol R."/>
            <person name="Purcell S."/>
            <person name="Nusbaum C."/>
            <person name="Galagan J.E."/>
            <person name="Birren B.W."/>
        </authorList>
    </citation>
    <scope>NUCLEOTIDE SEQUENCE [LARGE SCALE GENOMIC DNA]</scope>
    <source>
        <strain evidence="3">70-15 / ATCC MYA-4617 / FGSC 8958</strain>
    </source>
</reference>
<name>G4NDE3_PYRO7</name>
<dbReference type="OrthoDB" id="5211848at2759"/>
<feature type="region of interest" description="Disordered" evidence="1">
    <location>
        <begin position="116"/>
        <end position="166"/>
    </location>
</feature>
<keyword evidence="3" id="KW-1185">Reference proteome</keyword>
<dbReference type="InParanoid" id="G4NDE3"/>
<gene>
    <name evidence="2" type="ORF">MGG_17338</name>
</gene>
<protein>
    <submittedName>
        <fullName evidence="2">Uncharacterized protein</fullName>
    </submittedName>
</protein>
<dbReference type="EMBL" id="CM001235">
    <property type="protein sequence ID" value="EHA48432.1"/>
    <property type="molecule type" value="Genomic_DNA"/>
</dbReference>
<evidence type="ECO:0000256" key="1">
    <source>
        <dbReference type="SAM" id="MobiDB-lite"/>
    </source>
</evidence>
<dbReference type="GeneID" id="12983999"/>
<sequence length="187" mass="21107">MAKQPHPRKATENEFTEAFNAQLLQIKVLLQAPEEPQIEPSASNISAARRLADQAVALSTAYPKLHAKAHLFLGHVLRADRRWLEAHQAYVRSAPVCPEVGQLTAEMIAAYNREVEEDKAQRRSREGKGPAGESLEGRHEQAVVSESEPEHEPVLESRPKTRQGPPVLRRVKARYFDHVHPDFYLDI</sequence>